<dbReference type="GeneID" id="24108195"/>
<gene>
    <name evidence="1" type="ORF">PHSY_002904</name>
</gene>
<organism evidence="1 2">
    <name type="scientific">Pseudozyma hubeiensis (strain SY62)</name>
    <name type="common">Yeast</name>
    <dbReference type="NCBI Taxonomy" id="1305764"/>
    <lineage>
        <taxon>Eukaryota</taxon>
        <taxon>Fungi</taxon>
        <taxon>Dikarya</taxon>
        <taxon>Basidiomycota</taxon>
        <taxon>Ustilaginomycotina</taxon>
        <taxon>Ustilaginomycetes</taxon>
        <taxon>Ustilaginales</taxon>
        <taxon>Ustilaginaceae</taxon>
        <taxon>Pseudozyma</taxon>
    </lineage>
</organism>
<dbReference type="HOGENOM" id="CLU_2758883_0_0_1"/>
<keyword evidence="2" id="KW-1185">Reference proteome</keyword>
<protein>
    <submittedName>
        <fullName evidence="1">Uncharacterized protein</fullName>
    </submittedName>
</protein>
<name>R9P280_PSEHS</name>
<sequence>MHRLLLRNLILTSTYDEVCHSSWQINQHRSTADQRVDLWPPYQDRISCRSALWMKDLAPRLDGDASRYRT</sequence>
<evidence type="ECO:0000313" key="1">
    <source>
        <dbReference type="EMBL" id="GAC95329.1"/>
    </source>
</evidence>
<dbReference type="Proteomes" id="UP000014071">
    <property type="component" value="Unassembled WGS sequence"/>
</dbReference>
<dbReference type="AlphaFoldDB" id="R9P280"/>
<dbReference type="EMBL" id="DF238793">
    <property type="protein sequence ID" value="GAC95329.1"/>
    <property type="molecule type" value="Genomic_DNA"/>
</dbReference>
<evidence type="ECO:0000313" key="2">
    <source>
        <dbReference type="Proteomes" id="UP000014071"/>
    </source>
</evidence>
<accession>R9P280</accession>
<proteinExistence type="predicted"/>
<dbReference type="RefSeq" id="XP_012188916.1">
    <property type="nucleotide sequence ID" value="XM_012333526.1"/>
</dbReference>
<reference evidence="2" key="1">
    <citation type="journal article" date="2013" name="Genome Announc.">
        <title>Draft genome sequence of the basidiomycetous yeast-like fungus Pseudozyma hubeiensis SY62, which produces an abundant amount of the biosurfactant mannosylerythritol lipids.</title>
        <authorList>
            <person name="Konishi M."/>
            <person name="Hatada Y."/>
            <person name="Horiuchi J."/>
        </authorList>
    </citation>
    <scope>NUCLEOTIDE SEQUENCE [LARGE SCALE GENOMIC DNA]</scope>
    <source>
        <strain evidence="2">SY62</strain>
    </source>
</reference>